<gene>
    <name evidence="1" type="ORF">GCM10009823_16070</name>
</gene>
<accession>A0ABP5IA50</accession>
<name>A0ABP5IA50_9MICO</name>
<evidence type="ECO:0000313" key="2">
    <source>
        <dbReference type="Proteomes" id="UP001500984"/>
    </source>
</evidence>
<proteinExistence type="predicted"/>
<comment type="caution">
    <text evidence="1">The sequence shown here is derived from an EMBL/GenBank/DDBJ whole genome shotgun (WGS) entry which is preliminary data.</text>
</comment>
<organism evidence="1 2">
    <name type="scientific">Brevibacterium salitolerans</name>
    <dbReference type="NCBI Taxonomy" id="1403566"/>
    <lineage>
        <taxon>Bacteria</taxon>
        <taxon>Bacillati</taxon>
        <taxon>Actinomycetota</taxon>
        <taxon>Actinomycetes</taxon>
        <taxon>Micrococcales</taxon>
        <taxon>Brevibacteriaceae</taxon>
        <taxon>Brevibacterium</taxon>
    </lineage>
</organism>
<dbReference type="Proteomes" id="UP001500984">
    <property type="component" value="Unassembled WGS sequence"/>
</dbReference>
<reference evidence="2" key="1">
    <citation type="journal article" date="2019" name="Int. J. Syst. Evol. Microbiol.">
        <title>The Global Catalogue of Microorganisms (GCM) 10K type strain sequencing project: providing services to taxonomists for standard genome sequencing and annotation.</title>
        <authorList>
            <consortium name="The Broad Institute Genomics Platform"/>
            <consortium name="The Broad Institute Genome Sequencing Center for Infectious Disease"/>
            <person name="Wu L."/>
            <person name="Ma J."/>
        </authorList>
    </citation>
    <scope>NUCLEOTIDE SEQUENCE [LARGE SCALE GENOMIC DNA]</scope>
    <source>
        <strain evidence="2">JCM 15900</strain>
    </source>
</reference>
<dbReference type="EMBL" id="BAAAPZ010000005">
    <property type="protein sequence ID" value="GAA2096098.1"/>
    <property type="molecule type" value="Genomic_DNA"/>
</dbReference>
<sequence length="60" mass="6715">MSGEGCAEETRDAYEVGTGGAAHDAALLRIHHSRMRAEAERGHRELRCRKGWLGLRGRRI</sequence>
<protein>
    <recommendedName>
        <fullName evidence="3">Transposase DDE domain-containing protein</fullName>
    </recommendedName>
</protein>
<keyword evidence="2" id="KW-1185">Reference proteome</keyword>
<evidence type="ECO:0008006" key="3">
    <source>
        <dbReference type="Google" id="ProtNLM"/>
    </source>
</evidence>
<evidence type="ECO:0000313" key="1">
    <source>
        <dbReference type="EMBL" id="GAA2096098.1"/>
    </source>
</evidence>